<dbReference type="Proteomes" id="UP001437256">
    <property type="component" value="Unassembled WGS sequence"/>
</dbReference>
<dbReference type="EMBL" id="JBBXMP010000076">
    <property type="protein sequence ID" value="KAL0063624.1"/>
    <property type="molecule type" value="Genomic_DNA"/>
</dbReference>
<feature type="compositionally biased region" description="Basic and acidic residues" evidence="1">
    <location>
        <begin position="446"/>
        <end position="456"/>
    </location>
</feature>
<feature type="compositionally biased region" description="Low complexity" evidence="1">
    <location>
        <begin position="459"/>
        <end position="470"/>
    </location>
</feature>
<feature type="region of interest" description="Disordered" evidence="1">
    <location>
        <begin position="436"/>
        <end position="522"/>
    </location>
</feature>
<evidence type="ECO:0000313" key="3">
    <source>
        <dbReference type="Proteomes" id="UP001437256"/>
    </source>
</evidence>
<proteinExistence type="predicted"/>
<accession>A0ABR2ZRZ3</accession>
<gene>
    <name evidence="2" type="ORF">AAF712_009422</name>
</gene>
<organism evidence="2 3">
    <name type="scientific">Marasmius tenuissimus</name>
    <dbReference type="NCBI Taxonomy" id="585030"/>
    <lineage>
        <taxon>Eukaryota</taxon>
        <taxon>Fungi</taxon>
        <taxon>Dikarya</taxon>
        <taxon>Basidiomycota</taxon>
        <taxon>Agaricomycotina</taxon>
        <taxon>Agaricomycetes</taxon>
        <taxon>Agaricomycetidae</taxon>
        <taxon>Agaricales</taxon>
        <taxon>Marasmiineae</taxon>
        <taxon>Marasmiaceae</taxon>
        <taxon>Marasmius</taxon>
    </lineage>
</organism>
<feature type="compositionally biased region" description="Basic and acidic residues" evidence="1">
    <location>
        <begin position="503"/>
        <end position="522"/>
    </location>
</feature>
<evidence type="ECO:0000256" key="1">
    <source>
        <dbReference type="SAM" id="MobiDB-lite"/>
    </source>
</evidence>
<keyword evidence="3" id="KW-1185">Reference proteome</keyword>
<protein>
    <submittedName>
        <fullName evidence="2">Uncharacterized protein</fullName>
    </submittedName>
</protein>
<evidence type="ECO:0000313" key="2">
    <source>
        <dbReference type="EMBL" id="KAL0063624.1"/>
    </source>
</evidence>
<name>A0ABR2ZRZ3_9AGAR</name>
<sequence length="522" mass="58979">MGGLVDWSTADLETFQRHNAVNFTPPFYELNAFRWLVAELRDSPAMIPHLQNVLKTIPPHLVMPAVLDQWVFLPHKEWDAEDIETVLPSSSVKTELSIHYYRETFLGTRRETTLFNRLLHIAHVLNNADRYTLHHSDLTKVLYTLYESAPSDFQSLGFPVHTIDKVLHDPMPPDLGAALSDIFAPEVGEGPLANGKYWRILMHDLAPYIIASSPDYAVDIPTTTTTSSFIKSYSGLQFLSKMHHIVLRTQRTFQQYIAPEDDIVWIEAMDIVRRVHNLPENHFTPRPGYFPIPLSKLEESFRRLSPADPDGHDFGYLASFNRHWPNADRWQKRKLVKITSSHILQATTMASPTYPSGSKVSPLVMSSAGLDLIVFVHTRLSGEERVIHELLHRENQVAWRDTIECVRMARPDLPTDYFRPIFHGGIDSLPLEDHHEQIDSSTPRYHTGDVDHRDHTGTSSLSNSKLSPESQGDPEAPIVEVRNTDEEGTIPRHSLAVISGDSGGDHVPVEKDMGGAGADEKV</sequence>
<reference evidence="2 3" key="1">
    <citation type="submission" date="2024-05" db="EMBL/GenBank/DDBJ databases">
        <title>A draft genome resource for the thread blight pathogen Marasmius tenuissimus strain MS-2.</title>
        <authorList>
            <person name="Yulfo-Soto G.E."/>
            <person name="Baruah I.K."/>
            <person name="Amoako-Attah I."/>
            <person name="Bukari Y."/>
            <person name="Meinhardt L.W."/>
            <person name="Bailey B.A."/>
            <person name="Cohen S.P."/>
        </authorList>
    </citation>
    <scope>NUCLEOTIDE SEQUENCE [LARGE SCALE GENOMIC DNA]</scope>
    <source>
        <strain evidence="2 3">MS-2</strain>
    </source>
</reference>
<comment type="caution">
    <text evidence="2">The sequence shown here is derived from an EMBL/GenBank/DDBJ whole genome shotgun (WGS) entry which is preliminary data.</text>
</comment>